<dbReference type="SUPFAM" id="SSF52151">
    <property type="entry name" value="FabD/lysophospholipase-like"/>
    <property type="match status" value="1"/>
</dbReference>
<dbReference type="Gene3D" id="3.30.70.250">
    <property type="entry name" value="Malonyl-CoA ACP transacylase, ACP-binding"/>
    <property type="match status" value="1"/>
</dbReference>
<evidence type="ECO:0000256" key="2">
    <source>
        <dbReference type="ARBA" id="ARBA00013258"/>
    </source>
</evidence>
<evidence type="ECO:0000256" key="1">
    <source>
        <dbReference type="ARBA" id="ARBA00008217"/>
    </source>
</evidence>
<dbReference type="KEGG" id="bqy:MUS_1544"/>
<dbReference type="InterPro" id="IPR049489">
    <property type="entry name" value="FabD-like_helical_ins"/>
</dbReference>
<dbReference type="InterPro" id="IPR016035">
    <property type="entry name" value="Acyl_Trfase/lysoPLipase"/>
</dbReference>
<dbReference type="GO" id="GO:0005829">
    <property type="term" value="C:cytosol"/>
    <property type="evidence" value="ECO:0007669"/>
    <property type="project" value="TreeGrafter"/>
</dbReference>
<evidence type="ECO:0000256" key="4">
    <source>
        <dbReference type="ARBA" id="ARBA00023315"/>
    </source>
</evidence>
<gene>
    <name evidence="7" type="primary">baeE</name>
    <name evidence="7" type="ORF">MUS_1544</name>
</gene>
<dbReference type="Gene3D" id="3.40.366.10">
    <property type="entry name" value="Malonyl-Coenzyme A Acyl Carrier Protein, domain 2"/>
    <property type="match status" value="1"/>
</dbReference>
<comment type="catalytic activity">
    <reaction evidence="5">
        <text>holo-[ACP] + malonyl-CoA = malonyl-[ACP] + CoA</text>
        <dbReference type="Rhea" id="RHEA:41792"/>
        <dbReference type="Rhea" id="RHEA-COMP:9623"/>
        <dbReference type="Rhea" id="RHEA-COMP:9685"/>
        <dbReference type="ChEBI" id="CHEBI:57287"/>
        <dbReference type="ChEBI" id="CHEBI:57384"/>
        <dbReference type="ChEBI" id="CHEBI:64479"/>
        <dbReference type="ChEBI" id="CHEBI:78449"/>
        <dbReference type="EC" id="2.3.1.39"/>
    </reaction>
</comment>
<dbReference type="Proteomes" id="UP000002878">
    <property type="component" value="Chromosome"/>
</dbReference>
<name>I2C4I2_BACAY</name>
<feature type="domain" description="Malonyl-CoA:ACP transacylase (MAT)" evidence="6">
    <location>
        <begin position="38"/>
        <end position="385"/>
    </location>
</feature>
<dbReference type="Gene3D" id="3.20.20.70">
    <property type="entry name" value="Aldolase class I"/>
    <property type="match status" value="1"/>
</dbReference>
<organism evidence="7 8">
    <name type="scientific">Bacillus amyloliquefaciens (strain Y2)</name>
    <name type="common">Bacillus amyloliquefaciens subsp. plantarum (strain B9601-Y2)</name>
    <dbReference type="NCBI Taxonomy" id="1155777"/>
    <lineage>
        <taxon>Bacteria</taxon>
        <taxon>Bacillati</taxon>
        <taxon>Bacillota</taxon>
        <taxon>Bacilli</taxon>
        <taxon>Bacillales</taxon>
        <taxon>Bacillaceae</taxon>
        <taxon>Bacillus</taxon>
        <taxon>Bacillus amyloliquefaciens group</taxon>
    </lineage>
</organism>
<dbReference type="NCBIfam" id="TIGR02814">
    <property type="entry name" value="pfaD_fam"/>
    <property type="match status" value="1"/>
</dbReference>
<dbReference type="InterPro" id="IPR050858">
    <property type="entry name" value="Mal-CoA-ACP_Trans/PKS_FabD"/>
</dbReference>
<dbReference type="GO" id="GO:0006633">
    <property type="term" value="P:fatty acid biosynthetic process"/>
    <property type="evidence" value="ECO:0007669"/>
    <property type="project" value="TreeGrafter"/>
</dbReference>
<sequence>MLKVNDNFKIEVKNVYQNRNEKKRQKYGTGGKQMLAYVFPGQGAQFKGMGRDLFDEFGELIKKADHILGYSIKDLCLSDEKERLTDTKYTQPAIYTVSALQYLKGLKEGHTRPDAVAGHSLGEYTALFAAGVFNFETGLRLVAKRGELMSEASEGGMAAVIGLDEHHIKKILQKYEFGQIDIANYNTSSQIVIAGAAEEIKRAASFFEKEGAKAYIVLQVGGAFHSRFMESAQREFAEFIEGFHFSELNFPVISNYTARPYKQEDIKRNLIEQITNSVKWTESIRYLMGQGVTVFEEIGPGNILTKLIQTIQRDEEPLTISAPEDSLFFPEGNKDNSESGKEHSLLAENIESGAASPVSRLGDQSFKEDYGLTYAYLAGAMHRGISSAEMLIRLGKKGMLGFFGTAGLTIREIEQALISIKKTLKNGQPYGMNLRFEPAHQDREKELIDLYIKHDVRVIEASSYLSVSAPLIYYKAHQLKIDKSGSVIPHNRIIAKVSRPEVAAAFLSPPPQSIVKRMCQNGMLTEEQAEWLSRIPLADDIIIEADCGSNTEQGSLTAMLPFFVNLRDEMMETHKYARKIRIGAAGGIGTPESAASAFLMGADFIMTGSINQCTVEAETSGFVKEMLSETGICDTAYAPSETLFEFGTKVQVLKKGTLFPVRANKLFQIYQQYESLNEIDEKTKIQLENDYFNKTFDEIYESIIEKQPNLAQKAERNQKYKMLLLFKWYLQRGCLLALEGQEEQKVNFQVHCGPSLGAFNHWVKGTDLESWRNRHVDDIGEKLMNETESLLRRRLDTLFLH</sequence>
<dbReference type="AlphaFoldDB" id="I2C4I2"/>
<evidence type="ECO:0000256" key="5">
    <source>
        <dbReference type="ARBA" id="ARBA00048462"/>
    </source>
</evidence>
<evidence type="ECO:0000313" key="7">
    <source>
        <dbReference type="EMBL" id="AFJ61556.1"/>
    </source>
</evidence>
<dbReference type="InterPro" id="IPR014179">
    <property type="entry name" value="PfaD-like_TIM-barrel"/>
</dbReference>
<dbReference type="PANTHER" id="PTHR42681">
    <property type="entry name" value="MALONYL-COA-ACYL CARRIER PROTEIN TRANSACYLASE, MITOCHONDRIAL"/>
    <property type="match status" value="1"/>
</dbReference>
<evidence type="ECO:0000256" key="3">
    <source>
        <dbReference type="ARBA" id="ARBA00022679"/>
    </source>
</evidence>
<dbReference type="EC" id="2.3.1.39" evidence="2"/>
<dbReference type="EMBL" id="CP003332">
    <property type="protein sequence ID" value="AFJ61556.1"/>
    <property type="molecule type" value="Genomic_DNA"/>
</dbReference>
<dbReference type="SMART" id="SM00827">
    <property type="entry name" value="PKS_AT"/>
    <property type="match status" value="1"/>
</dbReference>
<dbReference type="InterPro" id="IPR016036">
    <property type="entry name" value="Malonyl_transacylase_ACP-bd"/>
</dbReference>
<protein>
    <recommendedName>
        <fullName evidence="2">[acyl-carrier-protein] S-malonyltransferase</fullName>
        <ecNumber evidence="2">2.3.1.39</ecNumber>
    </recommendedName>
</protein>
<dbReference type="FunFam" id="3.30.70.250:FF:000001">
    <property type="entry name" value="Malonyl CoA-acyl carrier protein transacylase"/>
    <property type="match status" value="1"/>
</dbReference>
<comment type="similarity">
    <text evidence="1">Belongs to the FabD family.</text>
</comment>
<dbReference type="CDD" id="cd04742">
    <property type="entry name" value="NPD_FabD"/>
    <property type="match status" value="1"/>
</dbReference>
<dbReference type="NCBIfam" id="TIGR00128">
    <property type="entry name" value="fabD"/>
    <property type="match status" value="1"/>
</dbReference>
<evidence type="ECO:0000313" key="8">
    <source>
        <dbReference type="Proteomes" id="UP000002878"/>
    </source>
</evidence>
<dbReference type="InterPro" id="IPR013785">
    <property type="entry name" value="Aldolase_TIM"/>
</dbReference>
<reference evidence="7 8" key="1">
    <citation type="journal article" date="2012" name="J. Biotechnol.">
        <title>Genome sequence of the plant growth promoting strain Bacillus amyloliquefaciens subsp. plantarum B9601-Y2 and expression of mersacidin and other secondary metabolites.</title>
        <authorList>
            <person name="He P."/>
            <person name="Hao K."/>
            <person name="Blom J."/>
            <person name="Ruckert C."/>
            <person name="Vater J."/>
            <person name="Mao Z."/>
            <person name="Wu Y."/>
            <person name="Hou M."/>
            <person name="He P."/>
            <person name="He Y."/>
            <person name="Borriss R."/>
        </authorList>
    </citation>
    <scope>NUCLEOTIDE SEQUENCE [LARGE SCALE GENOMIC DNA]</scope>
    <source>
        <strain evidence="7">Y2</strain>
    </source>
</reference>
<dbReference type="InterPro" id="IPR014043">
    <property type="entry name" value="Acyl_transferase_dom"/>
</dbReference>
<dbReference type="PATRIC" id="fig|1126211.3.peg.1473"/>
<dbReference type="GO" id="GO:0004314">
    <property type="term" value="F:[acyl-carrier-protein] S-malonyltransferase activity"/>
    <property type="evidence" value="ECO:0007669"/>
    <property type="project" value="UniProtKB-EC"/>
</dbReference>
<keyword evidence="4 7" id="KW-0012">Acyltransferase</keyword>
<dbReference type="HOGENOM" id="CLU_008708_0_0_9"/>
<dbReference type="Pfam" id="PF00698">
    <property type="entry name" value="Acyl_transf_1"/>
    <property type="match status" value="1"/>
</dbReference>
<dbReference type="PANTHER" id="PTHR42681:SF1">
    <property type="entry name" value="MALONYL-COA-ACYL CARRIER PROTEIN TRANSACYLASE, MITOCHONDRIAL"/>
    <property type="match status" value="1"/>
</dbReference>
<dbReference type="InterPro" id="IPR004410">
    <property type="entry name" value="Malonyl_CoA-ACP_transAc_FabD"/>
</dbReference>
<dbReference type="InterPro" id="IPR001227">
    <property type="entry name" value="Ac_transferase_dom_sf"/>
</dbReference>
<evidence type="ECO:0000259" key="6">
    <source>
        <dbReference type="SMART" id="SM00827"/>
    </source>
</evidence>
<dbReference type="SUPFAM" id="SSF51395">
    <property type="entry name" value="FMN-linked oxidoreductases"/>
    <property type="match status" value="1"/>
</dbReference>
<dbReference type="SUPFAM" id="SSF55048">
    <property type="entry name" value="Probable ACP-binding domain of malonyl-CoA ACP transacylase"/>
    <property type="match status" value="1"/>
</dbReference>
<proteinExistence type="inferred from homology"/>
<keyword evidence="3 7" id="KW-0808">Transferase</keyword>
<accession>I2C4I2</accession>
<dbReference type="Pfam" id="PF21607">
    <property type="entry name" value="FabD_helical_ins"/>
    <property type="match status" value="1"/>
</dbReference>